<gene>
    <name evidence="15" type="primary">NMD3</name>
    <name evidence="15" type="ORF">AK812_SmicGene31154</name>
</gene>
<dbReference type="GO" id="GO:0015031">
    <property type="term" value="P:protein transport"/>
    <property type="evidence" value="ECO:0007669"/>
    <property type="project" value="UniProtKB-KW"/>
</dbReference>
<dbReference type="Pfam" id="PF04981">
    <property type="entry name" value="NMD3"/>
    <property type="match status" value="2"/>
</dbReference>
<evidence type="ECO:0000256" key="12">
    <source>
        <dbReference type="PROSITE-ProRule" id="PRU00723"/>
    </source>
</evidence>
<evidence type="ECO:0000259" key="14">
    <source>
        <dbReference type="PROSITE" id="PS50103"/>
    </source>
</evidence>
<keyword evidence="7 12" id="KW-0479">Metal-binding</keyword>
<comment type="similarity">
    <text evidence="3">Belongs to the NMD3 family.</text>
</comment>
<keyword evidence="5" id="KW-0813">Transport</keyword>
<dbReference type="GO" id="GO:0043023">
    <property type="term" value="F:ribosomal large subunit binding"/>
    <property type="evidence" value="ECO:0007669"/>
    <property type="project" value="InterPro"/>
</dbReference>
<dbReference type="InterPro" id="IPR036855">
    <property type="entry name" value="Znf_CCCH_sf"/>
</dbReference>
<name>A0A1Q9CXE7_SYMMI</name>
<dbReference type="GO" id="GO:0016787">
    <property type="term" value="F:hydrolase activity"/>
    <property type="evidence" value="ECO:0007669"/>
    <property type="project" value="InterPro"/>
</dbReference>
<keyword evidence="10" id="KW-0653">Protein transport</keyword>
<dbReference type="InterPro" id="IPR006680">
    <property type="entry name" value="Amidohydro-rel"/>
</dbReference>
<dbReference type="SUPFAM" id="SSF51556">
    <property type="entry name" value="Metallo-dependent hydrolases"/>
    <property type="match status" value="1"/>
</dbReference>
<dbReference type="SMART" id="SM00356">
    <property type="entry name" value="ZnF_C3H1"/>
    <property type="match status" value="2"/>
</dbReference>
<evidence type="ECO:0000256" key="8">
    <source>
        <dbReference type="ARBA" id="ARBA00022771"/>
    </source>
</evidence>
<keyword evidence="6" id="KW-0963">Cytoplasm</keyword>
<dbReference type="InterPro" id="IPR048898">
    <property type="entry name" value="OB_NMD3"/>
</dbReference>
<feature type="domain" description="C3H1-type" evidence="14">
    <location>
        <begin position="1110"/>
        <end position="1137"/>
    </location>
</feature>
<feature type="domain" description="C3H1-type" evidence="14">
    <location>
        <begin position="808"/>
        <end position="836"/>
    </location>
</feature>
<feature type="compositionally biased region" description="Basic residues" evidence="13">
    <location>
        <begin position="701"/>
        <end position="720"/>
    </location>
</feature>
<evidence type="ECO:0000256" key="5">
    <source>
        <dbReference type="ARBA" id="ARBA00022448"/>
    </source>
</evidence>
<dbReference type="AlphaFoldDB" id="A0A1Q9CXE7"/>
<dbReference type="SUPFAM" id="SSF90229">
    <property type="entry name" value="CCCH zinc finger"/>
    <property type="match status" value="1"/>
</dbReference>
<evidence type="ECO:0000313" key="15">
    <source>
        <dbReference type="EMBL" id="OLP87600.1"/>
    </source>
</evidence>
<evidence type="ECO:0000256" key="6">
    <source>
        <dbReference type="ARBA" id="ARBA00022490"/>
    </source>
</evidence>
<dbReference type="InterPro" id="IPR032466">
    <property type="entry name" value="Metal_Hydrolase"/>
</dbReference>
<evidence type="ECO:0000256" key="3">
    <source>
        <dbReference type="ARBA" id="ARBA00009794"/>
    </source>
</evidence>
<evidence type="ECO:0000256" key="10">
    <source>
        <dbReference type="ARBA" id="ARBA00022927"/>
    </source>
</evidence>
<dbReference type="Pfam" id="PF21192">
    <property type="entry name" value="OB_NMD3"/>
    <property type="match status" value="1"/>
</dbReference>
<feature type="region of interest" description="Disordered" evidence="13">
    <location>
        <begin position="701"/>
        <end position="756"/>
    </location>
</feature>
<feature type="zinc finger region" description="C3H1-type" evidence="12">
    <location>
        <begin position="808"/>
        <end position="836"/>
    </location>
</feature>
<dbReference type="PANTHER" id="PTHR12746:SF2">
    <property type="entry name" value="60S RIBOSOMAL EXPORT PROTEIN NMD3"/>
    <property type="match status" value="1"/>
</dbReference>
<dbReference type="Pfam" id="PF04909">
    <property type="entry name" value="Amidohydro_2"/>
    <property type="match status" value="1"/>
</dbReference>
<accession>A0A1Q9CXE7</accession>
<dbReference type="GO" id="GO:0008270">
    <property type="term" value="F:zinc ion binding"/>
    <property type="evidence" value="ECO:0007669"/>
    <property type="project" value="UniProtKB-KW"/>
</dbReference>
<comment type="subcellular location">
    <subcellularLocation>
        <location evidence="2">Cytoplasm</location>
    </subcellularLocation>
    <subcellularLocation>
        <location evidence="1">Nucleus</location>
    </subcellularLocation>
</comment>
<dbReference type="PANTHER" id="PTHR12746">
    <property type="entry name" value="NONSENSE-MEDIATED MRNA DECAY PROTEIN 3"/>
    <property type="match status" value="1"/>
</dbReference>
<dbReference type="OrthoDB" id="203821at2759"/>
<evidence type="ECO:0000256" key="1">
    <source>
        <dbReference type="ARBA" id="ARBA00004123"/>
    </source>
</evidence>
<comment type="caution">
    <text evidence="15">The sequence shown here is derived from an EMBL/GenBank/DDBJ whole genome shotgun (WGS) entry which is preliminary data.</text>
</comment>
<dbReference type="Pfam" id="PF21193">
    <property type="entry name" value="NMD_SH3"/>
    <property type="match status" value="1"/>
</dbReference>
<sequence length="1150" mass="128904">MVLCCICGVEITSTVSAGARCVQCLRSEVDLAAGVSRRGNVHQCGTCRRWLRPGGTYTVAENESRELLGICLKSIKGIGKDVQLANASFIWTEPHSKELKVKLELQQEALVGVVVRQTVIVELRVNNLQCDECKKSYTKHTWDSSVQTGRGMETARRKIGFIDAHFHVWDVSDTTTSGHDPKVLFAPGGTELFDRRQYETACNLGEDFRHEGGVFLEAVSVCHPGLRGPAYSSHCMSEAAFAAEELVNPSVERAYVLVPTCALEQPDAEEVLMKMSSSPGIRGIRQILNHQPDWPRNTDLGDLLDDPLWRRGFALLQKFNLSFDLQLNPHQFEKAARLLREYPGITVIINHLGSPRLQDLTADADKYWQGMSELASLPNTYMKISMLCYTDLNWDSNPTVLDAVHRIIKLFGPERCLFATNSPVDAKDGWPPKRLLAAFLDLATVYPESSIGDLFSGSVRQRSEHRRTLMMLEQLILKHKAHTKLIQLTPTKEGLDFFFSKERDAQDFVSFLKNWAVVKHHESKHLVSHNAQNTTYRFKRTTCVEVCPICRDDLVFLPKKTAQALGGLPPLMLCLKASSQLCLVDPASSRCVEVASAEYWRKPFQSVSIPSKLTEFIVLDIEESDLARGHGGSAASVQPCEVEIARIADFGHNDERLTVRCHLGAILHVGDSVLGYDLRSLHLGMDEDELGGVPPLEVYLVKKKRPERTKKKKPHPKRGKGVSTAASGQSSFLEPDREDKQPTMPAEDEHPEDMEDEAAEMKAAAEALLTQLGASGTFRSADEVEPGREDSRQPWANVIMTWDMTDDLYKTRRCKAIVAEAPCRLGEACTFAHSAAELRPFPWPEPLAEHWRGQVSIGVVEHAMFWDLPPIGTLDVVCNRATCLGNPFGSCSYADPSQRPPVDAAGWCAGEHEVLVSAYDEYLQAVLSQDASTDLQEEVRRIAERRSLLLSDAWEKQDLKREDVRSALDALASQVSRGCFLRLLCHCRPYVRCHAESIKRYLDQFTKLDAGVPAPLPNQGPVDIEGRVWPSSAAAERCSIRTKRLTCTRAGRALDPGSMKSYCAQCWSYHSVVYFWPDWDDVWPECFYRDGYVQCTSGADDADREDDCAYVDRPLCSFYVRGCCKFGNDCWYRHAKRWPRQEILAEAMRC</sequence>
<keyword evidence="11" id="KW-0539">Nucleus</keyword>
<dbReference type="InterPro" id="IPR039768">
    <property type="entry name" value="Nmd3"/>
</dbReference>
<dbReference type="InterPro" id="IPR000571">
    <property type="entry name" value="Znf_CCCH"/>
</dbReference>
<dbReference type="PROSITE" id="PS50103">
    <property type="entry name" value="ZF_C3H1"/>
    <property type="match status" value="2"/>
</dbReference>
<evidence type="ECO:0000313" key="16">
    <source>
        <dbReference type="Proteomes" id="UP000186817"/>
    </source>
</evidence>
<organism evidence="15 16">
    <name type="scientific">Symbiodinium microadriaticum</name>
    <name type="common">Dinoflagellate</name>
    <name type="synonym">Zooxanthella microadriatica</name>
    <dbReference type="NCBI Taxonomy" id="2951"/>
    <lineage>
        <taxon>Eukaryota</taxon>
        <taxon>Sar</taxon>
        <taxon>Alveolata</taxon>
        <taxon>Dinophyceae</taxon>
        <taxon>Suessiales</taxon>
        <taxon>Symbiodiniaceae</taxon>
        <taxon>Symbiodinium</taxon>
    </lineage>
</organism>
<proteinExistence type="inferred from homology"/>
<dbReference type="Proteomes" id="UP000186817">
    <property type="component" value="Unassembled WGS sequence"/>
</dbReference>
<evidence type="ECO:0000256" key="4">
    <source>
        <dbReference type="ARBA" id="ARBA00017035"/>
    </source>
</evidence>
<evidence type="ECO:0000256" key="13">
    <source>
        <dbReference type="SAM" id="MobiDB-lite"/>
    </source>
</evidence>
<keyword evidence="9 12" id="KW-0862">Zinc</keyword>
<dbReference type="InterPro" id="IPR007064">
    <property type="entry name" value="Nmd3_N"/>
</dbReference>
<dbReference type="Gene3D" id="3.20.20.140">
    <property type="entry name" value="Metal-dependent hydrolases"/>
    <property type="match status" value="1"/>
</dbReference>
<keyword evidence="16" id="KW-1185">Reference proteome</keyword>
<dbReference type="GO" id="GO:0005634">
    <property type="term" value="C:nucleus"/>
    <property type="evidence" value="ECO:0007669"/>
    <property type="project" value="UniProtKB-SubCell"/>
</dbReference>
<dbReference type="EMBL" id="LSRX01000852">
    <property type="protein sequence ID" value="OLP87600.1"/>
    <property type="molecule type" value="Genomic_DNA"/>
</dbReference>
<keyword evidence="8 12" id="KW-0863">Zinc-finger</keyword>
<evidence type="ECO:0000256" key="11">
    <source>
        <dbReference type="ARBA" id="ARBA00023242"/>
    </source>
</evidence>
<dbReference type="Gene3D" id="4.10.1000.10">
    <property type="entry name" value="Zinc finger, CCCH-type"/>
    <property type="match status" value="1"/>
</dbReference>
<dbReference type="InterPro" id="IPR048899">
    <property type="entry name" value="NMD_SH3"/>
</dbReference>
<evidence type="ECO:0000256" key="2">
    <source>
        <dbReference type="ARBA" id="ARBA00004496"/>
    </source>
</evidence>
<evidence type="ECO:0000256" key="9">
    <source>
        <dbReference type="ARBA" id="ARBA00022833"/>
    </source>
</evidence>
<reference evidence="15 16" key="1">
    <citation type="submission" date="2016-02" db="EMBL/GenBank/DDBJ databases">
        <title>Genome analysis of coral dinoflagellate symbionts highlights evolutionary adaptations to a symbiotic lifestyle.</title>
        <authorList>
            <person name="Aranda M."/>
            <person name="Li Y."/>
            <person name="Liew Y.J."/>
            <person name="Baumgarten S."/>
            <person name="Simakov O."/>
            <person name="Wilson M."/>
            <person name="Piel J."/>
            <person name="Ashoor H."/>
            <person name="Bougouffa S."/>
            <person name="Bajic V.B."/>
            <person name="Ryu T."/>
            <person name="Ravasi T."/>
            <person name="Bayer T."/>
            <person name="Micklem G."/>
            <person name="Kim H."/>
            <person name="Bhak J."/>
            <person name="Lajeunesse T.C."/>
            <person name="Voolstra C.R."/>
        </authorList>
    </citation>
    <scope>NUCLEOTIDE SEQUENCE [LARGE SCALE GENOMIC DNA]</scope>
    <source>
        <strain evidence="15 16">CCMP2467</strain>
    </source>
</reference>
<feature type="zinc finger region" description="C3H1-type" evidence="12">
    <location>
        <begin position="1110"/>
        <end position="1137"/>
    </location>
</feature>
<dbReference type="GO" id="GO:0005737">
    <property type="term" value="C:cytoplasm"/>
    <property type="evidence" value="ECO:0007669"/>
    <property type="project" value="UniProtKB-SubCell"/>
</dbReference>
<evidence type="ECO:0000256" key="7">
    <source>
        <dbReference type="ARBA" id="ARBA00022723"/>
    </source>
</evidence>
<dbReference type="GO" id="GO:0000055">
    <property type="term" value="P:ribosomal large subunit export from nucleus"/>
    <property type="evidence" value="ECO:0007669"/>
    <property type="project" value="TreeGrafter"/>
</dbReference>
<protein>
    <recommendedName>
        <fullName evidence="4">60S ribosomal export protein NMD3</fullName>
    </recommendedName>
</protein>